<feature type="domain" description="Calcineurin-like phosphoesterase" evidence="5">
    <location>
        <begin position="6"/>
        <end position="192"/>
    </location>
</feature>
<dbReference type="InterPro" id="IPR050884">
    <property type="entry name" value="CNP_phosphodiesterase-III"/>
</dbReference>
<dbReference type="EMBL" id="AYKH01000012">
    <property type="protein sequence ID" value="ROO27793.1"/>
    <property type="molecule type" value="Genomic_DNA"/>
</dbReference>
<evidence type="ECO:0000256" key="2">
    <source>
        <dbReference type="ARBA" id="ARBA00022801"/>
    </source>
</evidence>
<keyword evidence="3" id="KW-0408">Iron</keyword>
<keyword evidence="1" id="KW-0479">Metal-binding</keyword>
<accession>A0A423PQC8</accession>
<evidence type="ECO:0000313" key="6">
    <source>
        <dbReference type="EMBL" id="ROO27793.1"/>
    </source>
</evidence>
<organism evidence="6 7">
    <name type="scientific">Salinisphaera orenii MK-B5</name>
    <dbReference type="NCBI Taxonomy" id="856730"/>
    <lineage>
        <taxon>Bacteria</taxon>
        <taxon>Pseudomonadati</taxon>
        <taxon>Pseudomonadota</taxon>
        <taxon>Gammaproteobacteria</taxon>
        <taxon>Salinisphaerales</taxon>
        <taxon>Salinisphaeraceae</taxon>
        <taxon>Salinisphaera</taxon>
    </lineage>
</organism>
<dbReference type="Proteomes" id="UP000283993">
    <property type="component" value="Unassembled WGS sequence"/>
</dbReference>
<dbReference type="GO" id="GO:0016787">
    <property type="term" value="F:hydrolase activity"/>
    <property type="evidence" value="ECO:0007669"/>
    <property type="project" value="UniProtKB-KW"/>
</dbReference>
<evidence type="ECO:0000256" key="4">
    <source>
        <dbReference type="ARBA" id="ARBA00025742"/>
    </source>
</evidence>
<dbReference type="Gene3D" id="3.60.21.10">
    <property type="match status" value="1"/>
</dbReference>
<evidence type="ECO:0000313" key="7">
    <source>
        <dbReference type="Proteomes" id="UP000283993"/>
    </source>
</evidence>
<comment type="caution">
    <text evidence="6">The sequence shown here is derived from an EMBL/GenBank/DDBJ whole genome shotgun (WGS) entry which is preliminary data.</text>
</comment>
<dbReference type="PANTHER" id="PTHR42988">
    <property type="entry name" value="PHOSPHOHYDROLASE"/>
    <property type="match status" value="1"/>
</dbReference>
<keyword evidence="2" id="KW-0378">Hydrolase</keyword>
<sequence>MAALEILHLTDPHLLAAAHARLHGWQVETSFGAVLADALRRYPNCAALVLGGDLVDDESVAGYQRLDARLRALGRPVLAMAGNHDDPARMQRHLAAATVHGVLDIGDWRLVALDSHQPGTASGHLGERRIEALAQTLGACPHRPTLVFVHHPPAAVGSAWVDAIGLDDGAALRTCLAAQPQVRAVVCGHAHQDARIDCGGFDCLVTPSTMRQFLPGATDFGLDPKRGPGYRCIELDDHGRWCTRVHRVAVADACG</sequence>
<dbReference type="InterPro" id="IPR029052">
    <property type="entry name" value="Metallo-depent_PP-like"/>
</dbReference>
<proteinExistence type="inferred from homology"/>
<name>A0A423PQC8_9GAMM</name>
<evidence type="ECO:0000256" key="1">
    <source>
        <dbReference type="ARBA" id="ARBA00022723"/>
    </source>
</evidence>
<dbReference type="GO" id="GO:0046872">
    <property type="term" value="F:metal ion binding"/>
    <property type="evidence" value="ECO:0007669"/>
    <property type="project" value="UniProtKB-KW"/>
</dbReference>
<dbReference type="SUPFAM" id="SSF56300">
    <property type="entry name" value="Metallo-dependent phosphatases"/>
    <property type="match status" value="1"/>
</dbReference>
<keyword evidence="7" id="KW-1185">Reference proteome</keyword>
<gene>
    <name evidence="6" type="ORF">SAOR_08190</name>
</gene>
<reference evidence="6 7" key="1">
    <citation type="submission" date="2013-10" db="EMBL/GenBank/DDBJ databases">
        <title>Salinisphaera orenii MK-B5 Genome Sequencing.</title>
        <authorList>
            <person name="Lai Q."/>
            <person name="Li C."/>
            <person name="Shao Z."/>
        </authorList>
    </citation>
    <scope>NUCLEOTIDE SEQUENCE [LARGE SCALE GENOMIC DNA]</scope>
    <source>
        <strain evidence="6 7">MK-B5</strain>
    </source>
</reference>
<dbReference type="InterPro" id="IPR004843">
    <property type="entry name" value="Calcineurin-like_PHP"/>
</dbReference>
<dbReference type="RefSeq" id="WP_123590961.1">
    <property type="nucleotide sequence ID" value="NZ_AYKH01000012.1"/>
</dbReference>
<dbReference type="Pfam" id="PF00149">
    <property type="entry name" value="Metallophos"/>
    <property type="match status" value="1"/>
</dbReference>
<dbReference type="AlphaFoldDB" id="A0A423PQC8"/>
<evidence type="ECO:0000256" key="3">
    <source>
        <dbReference type="ARBA" id="ARBA00023004"/>
    </source>
</evidence>
<dbReference type="PANTHER" id="PTHR42988:SF2">
    <property type="entry name" value="CYCLIC NUCLEOTIDE PHOSPHODIESTERASE CBUA0032-RELATED"/>
    <property type="match status" value="1"/>
</dbReference>
<protein>
    <submittedName>
        <fullName evidence="6">Phosphoesterase</fullName>
    </submittedName>
</protein>
<evidence type="ECO:0000259" key="5">
    <source>
        <dbReference type="Pfam" id="PF00149"/>
    </source>
</evidence>
<comment type="similarity">
    <text evidence="4">Belongs to the cyclic nucleotide phosphodiesterase class-III family.</text>
</comment>